<dbReference type="InterPro" id="IPR005891">
    <property type="entry name" value="DevC"/>
</dbReference>
<dbReference type="GO" id="GO:0005886">
    <property type="term" value="C:plasma membrane"/>
    <property type="evidence" value="ECO:0007669"/>
    <property type="project" value="UniProtKB-SubCell"/>
</dbReference>
<feature type="transmembrane region" description="Helical" evidence="7">
    <location>
        <begin position="15"/>
        <end position="41"/>
    </location>
</feature>
<dbReference type="Pfam" id="PF02687">
    <property type="entry name" value="FtsX"/>
    <property type="match status" value="1"/>
</dbReference>
<dbReference type="InterPro" id="IPR025857">
    <property type="entry name" value="MacB_PCD"/>
</dbReference>
<evidence type="ECO:0000259" key="9">
    <source>
        <dbReference type="Pfam" id="PF12704"/>
    </source>
</evidence>
<dbReference type="EMBL" id="FMTS01000001">
    <property type="protein sequence ID" value="SCW43460.1"/>
    <property type="molecule type" value="Genomic_DNA"/>
</dbReference>
<feature type="domain" description="ABC3 transporter permease C-terminal" evidence="8">
    <location>
        <begin position="261"/>
        <end position="366"/>
    </location>
</feature>
<organism evidence="10 11">
    <name type="scientific">Asticcacaulis taihuensis</name>
    <dbReference type="NCBI Taxonomy" id="260084"/>
    <lineage>
        <taxon>Bacteria</taxon>
        <taxon>Pseudomonadati</taxon>
        <taxon>Pseudomonadota</taxon>
        <taxon>Alphaproteobacteria</taxon>
        <taxon>Caulobacterales</taxon>
        <taxon>Caulobacteraceae</taxon>
        <taxon>Asticcacaulis</taxon>
    </lineage>
</organism>
<feature type="transmembrane region" description="Helical" evidence="7">
    <location>
        <begin position="253"/>
        <end position="275"/>
    </location>
</feature>
<accession>A0A1G4QFT2</accession>
<dbReference type="Proteomes" id="UP000199150">
    <property type="component" value="Unassembled WGS sequence"/>
</dbReference>
<dbReference type="OrthoDB" id="8578584at2"/>
<evidence type="ECO:0000256" key="6">
    <source>
        <dbReference type="ARBA" id="ARBA00023136"/>
    </source>
</evidence>
<comment type="subcellular location">
    <subcellularLocation>
        <location evidence="1">Cell membrane</location>
        <topology evidence="1">Multi-pass membrane protein</topology>
    </subcellularLocation>
</comment>
<keyword evidence="3" id="KW-1003">Cell membrane</keyword>
<evidence type="ECO:0000313" key="10">
    <source>
        <dbReference type="EMBL" id="SCW43460.1"/>
    </source>
</evidence>
<evidence type="ECO:0000256" key="2">
    <source>
        <dbReference type="ARBA" id="ARBA00022448"/>
    </source>
</evidence>
<keyword evidence="4 7" id="KW-0812">Transmembrane</keyword>
<dbReference type="Pfam" id="PF12704">
    <property type="entry name" value="MacB_PCD"/>
    <property type="match status" value="1"/>
</dbReference>
<evidence type="ECO:0000259" key="8">
    <source>
        <dbReference type="Pfam" id="PF02687"/>
    </source>
</evidence>
<dbReference type="STRING" id="260084.SAMN02927928_1202"/>
<feature type="transmembrane region" description="Helical" evidence="7">
    <location>
        <begin position="343"/>
        <end position="368"/>
    </location>
</feature>
<dbReference type="PIRSF" id="PIRSF031773">
    <property type="entry name" value="DevC"/>
    <property type="match status" value="1"/>
</dbReference>
<evidence type="ECO:0000256" key="4">
    <source>
        <dbReference type="ARBA" id="ARBA00022692"/>
    </source>
</evidence>
<evidence type="ECO:0000256" key="5">
    <source>
        <dbReference type="ARBA" id="ARBA00022989"/>
    </source>
</evidence>
<sequence>MSLALSTLIYEWRRYLAAVIALAVAGLLVLAMTGMFMGMALSFTATVDKSPAQIMILPPQAEGLFGDSGQPRRMIPMVYEHPGVAEVQPMIMNWAMWSNFPKDGQPAKGDGVRVVVVDPVKGAVTLPSDFSDATIEALKEPFAVILDRTSLGKLGVQVGDKAKMNGRTVTVAGVVDGYPNMFNTQVFTSYQTAKLIYVADDGPRVGPLLVKLKDPTRAKQVAAELNVLGAGQFKAWTREELSKSSQMGMMKEGGIAIMIGFMALVGVFIGIVITWQTLQGAILANIKEFASLRALGVSMGELRLIIIELSFWVGVAGLILTVILVSGVAMLAKVGGVPMDFPLFLDIPVAIMLMVIAILSGLFSLGILKKSQPADLLR</sequence>
<feature type="domain" description="MacB-like periplasmic core" evidence="9">
    <location>
        <begin position="17"/>
        <end position="226"/>
    </location>
</feature>
<dbReference type="PANTHER" id="PTHR43738">
    <property type="entry name" value="ABC TRANSPORTER, MEMBRANE PROTEIN"/>
    <property type="match status" value="1"/>
</dbReference>
<keyword evidence="11" id="KW-1185">Reference proteome</keyword>
<gene>
    <name evidence="10" type="ORF">SAMN02927928_1202</name>
</gene>
<dbReference type="InterPro" id="IPR051125">
    <property type="entry name" value="ABC-4/HrtB_transporter"/>
</dbReference>
<dbReference type="InterPro" id="IPR003838">
    <property type="entry name" value="ABC3_permease_C"/>
</dbReference>
<name>A0A1G4QFT2_9CAUL</name>
<proteinExistence type="predicted"/>
<evidence type="ECO:0000256" key="1">
    <source>
        <dbReference type="ARBA" id="ARBA00004651"/>
    </source>
</evidence>
<evidence type="ECO:0000256" key="7">
    <source>
        <dbReference type="SAM" id="Phobius"/>
    </source>
</evidence>
<keyword evidence="5 7" id="KW-1133">Transmembrane helix</keyword>
<dbReference type="RefSeq" id="WP_090644837.1">
    <property type="nucleotide sequence ID" value="NZ_CBCRYE010000001.1"/>
</dbReference>
<protein>
    <submittedName>
        <fullName evidence="10">Putative ABC transport system permease protein</fullName>
    </submittedName>
</protein>
<keyword evidence="6 7" id="KW-0472">Membrane</keyword>
<dbReference type="AlphaFoldDB" id="A0A1G4QFT2"/>
<keyword evidence="2" id="KW-0813">Transport</keyword>
<reference evidence="11" key="1">
    <citation type="submission" date="2016-10" db="EMBL/GenBank/DDBJ databases">
        <authorList>
            <person name="Varghese N."/>
            <person name="Submissions S."/>
        </authorList>
    </citation>
    <scope>NUCLEOTIDE SEQUENCE [LARGE SCALE GENOMIC DNA]</scope>
    <source>
        <strain evidence="11">CGMCC 1.3431</strain>
    </source>
</reference>
<feature type="transmembrane region" description="Helical" evidence="7">
    <location>
        <begin position="309"/>
        <end position="331"/>
    </location>
</feature>
<dbReference type="PANTHER" id="PTHR43738:SF1">
    <property type="entry name" value="HEMIN TRANSPORT SYSTEM PERMEASE PROTEIN HRTB-RELATED"/>
    <property type="match status" value="1"/>
</dbReference>
<evidence type="ECO:0000313" key="11">
    <source>
        <dbReference type="Proteomes" id="UP000199150"/>
    </source>
</evidence>
<evidence type="ECO:0000256" key="3">
    <source>
        <dbReference type="ARBA" id="ARBA00022475"/>
    </source>
</evidence>